<dbReference type="Pfam" id="PF04717">
    <property type="entry name" value="Phage_base_V"/>
    <property type="match status" value="1"/>
</dbReference>
<dbReference type="Pfam" id="PF10106">
    <property type="entry name" value="DUF2345"/>
    <property type="match status" value="1"/>
</dbReference>
<feature type="domain" description="Putative type VI secretion system Rhs element associated Vgr" evidence="5">
    <location>
        <begin position="539"/>
        <end position="646"/>
    </location>
</feature>
<dbReference type="InterPro" id="IPR017847">
    <property type="entry name" value="T6SS_RhsGE_Vgr_subset"/>
</dbReference>
<dbReference type="SUPFAM" id="SSF69349">
    <property type="entry name" value="Phage fibre proteins"/>
    <property type="match status" value="1"/>
</dbReference>
<keyword evidence="7" id="KW-1185">Reference proteome</keyword>
<evidence type="ECO:0000313" key="6">
    <source>
        <dbReference type="EMBL" id="GGX97596.1"/>
    </source>
</evidence>
<dbReference type="Pfam" id="PF05954">
    <property type="entry name" value="Phage_GPD"/>
    <property type="match status" value="1"/>
</dbReference>
<comment type="caution">
    <text evidence="6">The sequence shown here is derived from an EMBL/GenBank/DDBJ whole genome shotgun (WGS) entry which is preliminary data.</text>
</comment>
<feature type="region of interest" description="Disordered" evidence="2">
    <location>
        <begin position="1001"/>
        <end position="1022"/>
    </location>
</feature>
<dbReference type="Gene3D" id="2.40.50.230">
    <property type="entry name" value="Gp5 N-terminal domain"/>
    <property type="match status" value="1"/>
</dbReference>
<sequence length="1022" mass="110028">MNLSDLLASFASAFNQDQRLLSLQLGDGSRWGEALLPLSLTGDEALAGDYRFRVECLSASDGIELKSLLGLPVRLGIAGADGSETIRCGVVSAAEALGSDGGFAKYALTVEPPFALLRLRQTSRVFQDLSVDAIVRQLFAEHAAANPVFAAGQALDFVLSGPLPSRSYCLQYRESDHDFVCRLLREEGLSWRYEHLDGDTPQVQLVAFDDPYSLPAANVERVRFHRSDATEEEDGLTRWDGARQIVPGSVALATYDYQPVATGHSGDESALDQGLDGSRLQSSLQHYDAPGAYYASDAEQLSHYARLRQQAHDAQAKTFTGGGAVRGLGAGQWFRLDEHPAHDGDAPEQREFVVTRQRFRVRNNLPAELARSLPAALRPTLAASGENGDAPFRSEFDAQRRGLPLTPAYASSTFAKPTARGAQTATVVGPANEEVHTDAHGRIKVQFHWQRPDEHPDSGANLDERSSCWLRVAMPSAGAGWGHQFIPRIGQEVLVDFIEGDIDRPVITGVLYNGSHPPPAFSGAGSLPANRTLSGIKSKEHHGGQYNELLFDDTPGEVRAKLSSEHGSTQLNQGYLAHPRADGKATPRGDGFELRTDQHGAIRAGHGLLLSTEAQTGAGGKQLARDGAQSQLDAALSLAQSLADTASAQLADTLETGPTEIKPDNGKGANKTDGHLQHHVAALKAWEAGSNTDKDGKTAKEQAGQQPLLILSAPAGLAAATDNSLTLAAGTNIDQVAQRDLNQTSGRRWLHNVGQHISLFVAGVKDKVSLKLIAAKGKVQVQAQSDAMELTADKDITITSCKGKVVISAKQDILLTSGGGYIKLSGGNIDIHCPGTVSVKGAEHALSGGASLSPTLPFIPKPENKPNWLELNYRYQNMQPVVGAPYAVKFADGSLIEGMLDEQGHARLDGIPAEGVEEIVYGWDSREAAPWQTQETNPIKGALPTSVEEAKTLLEQYLTAEEAYLEDNYFPDEIEVILSEKYGAELRYDHHYDDYILAHEKPASDDYRHEHPQDPPAPKGAN</sequence>
<dbReference type="Gene3D" id="4.10.220.110">
    <property type="match status" value="1"/>
</dbReference>
<dbReference type="EMBL" id="BMYW01000010">
    <property type="protein sequence ID" value="GGX97596.1"/>
    <property type="molecule type" value="Genomic_DNA"/>
</dbReference>
<evidence type="ECO:0000313" key="7">
    <source>
        <dbReference type="Proteomes" id="UP000600877"/>
    </source>
</evidence>
<dbReference type="Gene3D" id="3.55.50.10">
    <property type="entry name" value="Baseplate protein-like domains"/>
    <property type="match status" value="1"/>
</dbReference>
<dbReference type="SUPFAM" id="SSF69255">
    <property type="entry name" value="gp5 N-terminal domain-like"/>
    <property type="match status" value="1"/>
</dbReference>
<accession>A0ABQ2YWI7</accession>
<name>A0ABQ2YWI7_9NEIS</name>
<feature type="compositionally biased region" description="Basic and acidic residues" evidence="2">
    <location>
        <begin position="1001"/>
        <end position="1013"/>
    </location>
</feature>
<evidence type="ECO:0000259" key="4">
    <source>
        <dbReference type="Pfam" id="PF10106"/>
    </source>
</evidence>
<evidence type="ECO:0000259" key="3">
    <source>
        <dbReference type="Pfam" id="PF04717"/>
    </source>
</evidence>
<feature type="domain" description="Gp5/Type VI secretion system Vgr protein OB-fold" evidence="3">
    <location>
        <begin position="436"/>
        <end position="512"/>
    </location>
</feature>
<dbReference type="Gene3D" id="2.30.110.50">
    <property type="match status" value="1"/>
</dbReference>
<dbReference type="InterPro" id="IPR018769">
    <property type="entry name" value="VgrG2_DUF2345"/>
</dbReference>
<protein>
    <submittedName>
        <fullName evidence="6">Type IV secretion protein Rhs</fullName>
    </submittedName>
</protein>
<dbReference type="Proteomes" id="UP000600877">
    <property type="component" value="Unassembled WGS sequence"/>
</dbReference>
<dbReference type="RefSeq" id="WP_189374951.1">
    <property type="nucleotide sequence ID" value="NZ_BMYW01000010.1"/>
</dbReference>
<feature type="domain" description="DUF2345" evidence="4">
    <location>
        <begin position="698"/>
        <end position="850"/>
    </location>
</feature>
<dbReference type="InterPro" id="IPR006533">
    <property type="entry name" value="T6SS_Vgr_RhsGE"/>
</dbReference>
<dbReference type="InterPro" id="IPR037026">
    <property type="entry name" value="Vgr_OB-fold_dom_sf"/>
</dbReference>
<proteinExistence type="inferred from homology"/>
<comment type="similarity">
    <text evidence="1">Belongs to the VgrG protein family.</text>
</comment>
<organism evidence="6 7">
    <name type="scientific">Vogesella alkaliphila</name>
    <dbReference type="NCBI Taxonomy" id="1193621"/>
    <lineage>
        <taxon>Bacteria</taxon>
        <taxon>Pseudomonadati</taxon>
        <taxon>Pseudomonadota</taxon>
        <taxon>Betaproteobacteria</taxon>
        <taxon>Neisseriales</taxon>
        <taxon>Chromobacteriaceae</taxon>
        <taxon>Vogesella</taxon>
    </lineage>
</organism>
<evidence type="ECO:0000256" key="1">
    <source>
        <dbReference type="ARBA" id="ARBA00005558"/>
    </source>
</evidence>
<dbReference type="NCBIfam" id="TIGR03361">
    <property type="entry name" value="VI_Rhs_Vgr"/>
    <property type="match status" value="1"/>
</dbReference>
<dbReference type="InterPro" id="IPR028244">
    <property type="entry name" value="T6SS_Rhs_Vgr_dom"/>
</dbReference>
<evidence type="ECO:0000259" key="5">
    <source>
        <dbReference type="Pfam" id="PF13296"/>
    </source>
</evidence>
<dbReference type="SUPFAM" id="SSF69279">
    <property type="entry name" value="Phage tail proteins"/>
    <property type="match status" value="2"/>
</dbReference>
<dbReference type="NCBIfam" id="TIGR01646">
    <property type="entry name" value="vgr_GE"/>
    <property type="match status" value="1"/>
</dbReference>
<dbReference type="InterPro" id="IPR006531">
    <property type="entry name" value="Gp5/Vgr_OB"/>
</dbReference>
<reference evidence="7" key="1">
    <citation type="journal article" date="2019" name="Int. J. Syst. Evol. Microbiol.">
        <title>The Global Catalogue of Microorganisms (GCM) 10K type strain sequencing project: providing services to taxonomists for standard genome sequencing and annotation.</title>
        <authorList>
            <consortium name="The Broad Institute Genomics Platform"/>
            <consortium name="The Broad Institute Genome Sequencing Center for Infectious Disease"/>
            <person name="Wu L."/>
            <person name="Ma J."/>
        </authorList>
    </citation>
    <scope>NUCLEOTIDE SEQUENCE [LARGE SCALE GENOMIC DNA]</scope>
    <source>
        <strain evidence="7">KCTC 32041</strain>
    </source>
</reference>
<dbReference type="Pfam" id="PF13296">
    <property type="entry name" value="T6SS_Vgr"/>
    <property type="match status" value="1"/>
</dbReference>
<evidence type="ECO:0000256" key="2">
    <source>
        <dbReference type="SAM" id="MobiDB-lite"/>
    </source>
</evidence>
<gene>
    <name evidence="6" type="ORF">GCM10011290_26960</name>
</gene>